<dbReference type="AlphaFoldDB" id="D5EHT7"/>
<dbReference type="OrthoDB" id="10018732at2"/>
<keyword evidence="2" id="KW-0812">Transmembrane</keyword>
<feature type="compositionally biased region" description="Low complexity" evidence="1">
    <location>
        <begin position="112"/>
        <end position="146"/>
    </location>
</feature>
<dbReference type="eggNOG" id="COG3170">
    <property type="taxonomic scope" value="Bacteria"/>
</dbReference>
<feature type="compositionally biased region" description="Polar residues" evidence="1">
    <location>
        <begin position="24"/>
        <end position="33"/>
    </location>
</feature>
<dbReference type="KEGG" id="caa:Caka_1107"/>
<feature type="compositionally biased region" description="Low complexity" evidence="1">
    <location>
        <begin position="234"/>
        <end position="254"/>
    </location>
</feature>
<keyword evidence="4" id="KW-1185">Reference proteome</keyword>
<feature type="transmembrane region" description="Helical" evidence="2">
    <location>
        <begin position="154"/>
        <end position="175"/>
    </location>
</feature>
<organism evidence="3 4">
    <name type="scientific">Coraliomargarita akajimensis (strain DSM 45221 / IAM 15411 / JCM 23193 / KCTC 12865 / 04OKA010-24)</name>
    <dbReference type="NCBI Taxonomy" id="583355"/>
    <lineage>
        <taxon>Bacteria</taxon>
        <taxon>Pseudomonadati</taxon>
        <taxon>Verrucomicrobiota</taxon>
        <taxon>Opitutia</taxon>
        <taxon>Puniceicoccales</taxon>
        <taxon>Coraliomargaritaceae</taxon>
        <taxon>Coraliomargarita</taxon>
    </lineage>
</organism>
<evidence type="ECO:0000313" key="4">
    <source>
        <dbReference type="Proteomes" id="UP000000925"/>
    </source>
</evidence>
<evidence type="ECO:0000256" key="2">
    <source>
        <dbReference type="SAM" id="Phobius"/>
    </source>
</evidence>
<protein>
    <submittedName>
        <fullName evidence="3">Uncharacterized protein</fullName>
    </submittedName>
</protein>
<keyword evidence="2" id="KW-0472">Membrane</keyword>
<name>D5EHT7_CORAD</name>
<feature type="compositionally biased region" description="Polar residues" evidence="1">
    <location>
        <begin position="45"/>
        <end position="58"/>
    </location>
</feature>
<dbReference type="HOGENOM" id="CLU_771000_0_0_0"/>
<sequence>MSDDTPETPRPRLKLRSQPEPTTPEGSNASPTEKPTEREIPPQLPASTDSKEALSSPSDAVAPPPIPSSVDQPPAASPPPLSANDSAPPPIPKVTAQAAPVESAPTPPPVPSASTANPTASGLSLNQPIEQPQEAASAPAPAPTTQKKGIGGSFAILFILLLICCGAAYGIWAVLSASSEETDVATPEKVPEPTLAANNPIEQAKATIASIPTVTDEGIVAETDGSQPPPTVNPPVAAATDSPPPASTTTQTLPAPRPVPTQSYTGPAPLGTTQPPSTALSEPVAKQLDYSLKPEVSDYLSSVKIDGYRAGARPKVMLNGKSYLVGDVVQESTGLVFTGTQAQKLLFKDKNGVVYAKSF</sequence>
<feature type="compositionally biased region" description="Pro residues" evidence="1">
    <location>
        <begin position="75"/>
        <end position="92"/>
    </location>
</feature>
<accession>D5EHT7</accession>
<dbReference type="EMBL" id="CP001998">
    <property type="protein sequence ID" value="ADE54128.1"/>
    <property type="molecule type" value="Genomic_DNA"/>
</dbReference>
<dbReference type="RefSeq" id="WP_013042850.1">
    <property type="nucleotide sequence ID" value="NC_014008.1"/>
</dbReference>
<dbReference type="Proteomes" id="UP000000925">
    <property type="component" value="Chromosome"/>
</dbReference>
<evidence type="ECO:0000313" key="3">
    <source>
        <dbReference type="EMBL" id="ADE54128.1"/>
    </source>
</evidence>
<dbReference type="STRING" id="583355.Caka_1107"/>
<evidence type="ECO:0000256" key="1">
    <source>
        <dbReference type="SAM" id="MobiDB-lite"/>
    </source>
</evidence>
<feature type="region of interest" description="Disordered" evidence="1">
    <location>
        <begin position="1"/>
        <end position="146"/>
    </location>
</feature>
<gene>
    <name evidence="3" type="ordered locus">Caka_1107</name>
</gene>
<feature type="region of interest" description="Disordered" evidence="1">
    <location>
        <begin position="220"/>
        <end position="279"/>
    </location>
</feature>
<proteinExistence type="predicted"/>
<feature type="compositionally biased region" description="Polar residues" evidence="1">
    <location>
        <begin position="260"/>
        <end position="279"/>
    </location>
</feature>
<reference evidence="3 4" key="1">
    <citation type="journal article" date="2010" name="Stand. Genomic Sci.">
        <title>Complete genome sequence of Coraliomargarita akajimensis type strain (04OKA010-24).</title>
        <authorList>
            <person name="Mavromatis K."/>
            <person name="Abt B."/>
            <person name="Brambilla E."/>
            <person name="Lapidus A."/>
            <person name="Copeland A."/>
            <person name="Deshpande S."/>
            <person name="Nolan M."/>
            <person name="Lucas S."/>
            <person name="Tice H."/>
            <person name="Cheng J.F."/>
            <person name="Han C."/>
            <person name="Detter J.C."/>
            <person name="Woyke T."/>
            <person name="Goodwin L."/>
            <person name="Pitluck S."/>
            <person name="Held B."/>
            <person name="Brettin T."/>
            <person name="Tapia R."/>
            <person name="Ivanova N."/>
            <person name="Mikhailova N."/>
            <person name="Pati A."/>
            <person name="Liolios K."/>
            <person name="Chen A."/>
            <person name="Palaniappan K."/>
            <person name="Land M."/>
            <person name="Hauser L."/>
            <person name="Chang Y.J."/>
            <person name="Jeffries C.D."/>
            <person name="Rohde M."/>
            <person name="Goker M."/>
            <person name="Bristow J."/>
            <person name="Eisen J.A."/>
            <person name="Markowitz V."/>
            <person name="Hugenholtz P."/>
            <person name="Klenk H.P."/>
            <person name="Kyrpides N.C."/>
        </authorList>
    </citation>
    <scope>NUCLEOTIDE SEQUENCE [LARGE SCALE GENOMIC DNA]</scope>
    <source>
        <strain evidence="4">DSM 45221 / IAM 15411 / JCM 23193 / KCTC 12865</strain>
    </source>
</reference>
<keyword evidence="2" id="KW-1133">Transmembrane helix</keyword>